<dbReference type="InterPro" id="IPR032523">
    <property type="entry name" value="CcmF_C"/>
</dbReference>
<gene>
    <name evidence="14" type="ORF">SE17_02010</name>
</gene>
<keyword evidence="3" id="KW-1003">Cell membrane</keyword>
<evidence type="ECO:0000259" key="13">
    <source>
        <dbReference type="Pfam" id="PF16327"/>
    </source>
</evidence>
<evidence type="ECO:0000256" key="3">
    <source>
        <dbReference type="ARBA" id="ARBA00022475"/>
    </source>
</evidence>
<sequence>MNFGNIALALALAAGMIALVTYYLWARGRTQLRESARLYTGAMALFVVLASVFQMVNILSRSFEYEYVAKFSDRSLPTLLLIATFWGGQAGSFLLWSLWSVLFGVVLMLGLRRSSWEPFVLTPYLLIALCITGIMWASGPFKMLDNPPADGQGLNPLLQNYWMAIHPPILFTGFTTMAGPFAFAIAALWRRDYDSWVKLARPWILLAWACLGTGLALGGFWAYESLGWGGFWGWDPVENSSFVPWLIASALLHGLVLQGSRGSFKRGNLLLAITGELMVIYSTFLTRSGILGKFSVHSFVELGLMGYLVIFIVGFALLGFGLLAWRWGAIGRRVLYSAVLSREFGLVVSIALFVVITLIVSIGTSMPVISLLPFFSSQASVELGFYGPMVAPFGLLLLLTMSIGPLLSWQRNTYGRLSSALKWPAILTAIALFASLLLNIVYPVALLLLGGAVFAASANVVVILRIWRAGPLKLGGYLSHIGAGLLFVGIVGNAYYKQTVGLQLTQDVPQTVFGRQFTFRNIVLPPNDELKRTAVQVEVTNPQNGGTWIAEAPYYIYAKSGQLVIHPAIQSGLWGDLYIAPSQYIPPAQVAPGRVELLKDQPQTALGYKLTFKQFDMPNRDAMMRGEAPPTVNVVMAVTTPSGATTTITPTLRVAANQALQGDPVPVPGGATLTLTNVDPTNQFVTVQLGGIDLSKVDPSDLKSRVFIDISIEPAIKFAWGGIIIGVLGGLLALLRRWREARPAADAPLSPVPIPTEAYERPALQPAMTPITRTESEARS</sequence>
<evidence type="ECO:0000256" key="7">
    <source>
        <dbReference type="ARBA" id="ARBA00022989"/>
    </source>
</evidence>
<feature type="transmembrane region" description="Helical" evidence="11">
    <location>
        <begin position="304"/>
        <end position="325"/>
    </location>
</feature>
<dbReference type="AlphaFoldDB" id="A0A0P9DMR0"/>
<feature type="transmembrane region" description="Helical" evidence="11">
    <location>
        <begin position="474"/>
        <end position="496"/>
    </location>
</feature>
<comment type="function">
    <text evidence="9">Required for the biogenesis of c-type cytochromes. Possible subunit of a heme lyase.</text>
</comment>
<comment type="caution">
    <text evidence="14">The sequence shown here is derived from an EMBL/GenBank/DDBJ whole genome shotgun (WGS) entry which is preliminary data.</text>
</comment>
<evidence type="ECO:0000256" key="4">
    <source>
        <dbReference type="ARBA" id="ARBA00022519"/>
    </source>
</evidence>
<feature type="transmembrane region" description="Helical" evidence="11">
    <location>
        <begin position="169"/>
        <end position="190"/>
    </location>
</feature>
<dbReference type="PATRIC" id="fig|186479.3.peg.3959"/>
<evidence type="ECO:0000313" key="14">
    <source>
        <dbReference type="EMBL" id="KPV54707.1"/>
    </source>
</evidence>
<dbReference type="GO" id="GO:0005886">
    <property type="term" value="C:plasma membrane"/>
    <property type="evidence" value="ECO:0007669"/>
    <property type="project" value="UniProtKB-SubCell"/>
</dbReference>
<comment type="similarity">
    <text evidence="2">Belongs to the CcmF/CycK/Ccl1/NrfE/CcsA family.</text>
</comment>
<dbReference type="PRINTS" id="PR01411">
    <property type="entry name" value="CCMFBIOGNSIS"/>
</dbReference>
<evidence type="ECO:0000256" key="9">
    <source>
        <dbReference type="ARBA" id="ARBA00037230"/>
    </source>
</evidence>
<feature type="transmembrane region" description="Helical" evidence="11">
    <location>
        <begin position="267"/>
        <end position="284"/>
    </location>
</feature>
<dbReference type="GO" id="GO:0017004">
    <property type="term" value="P:cytochrome complex assembly"/>
    <property type="evidence" value="ECO:0007669"/>
    <property type="project" value="UniProtKB-KW"/>
</dbReference>
<name>A0A0P9DMR0_9CHLR</name>
<feature type="transmembrane region" description="Helical" evidence="11">
    <location>
        <begin position="6"/>
        <end position="26"/>
    </location>
</feature>
<comment type="subcellular location">
    <subcellularLocation>
        <location evidence="1">Cell inner membrane</location>
        <topology evidence="1">Multi-pass membrane protein</topology>
    </subcellularLocation>
</comment>
<evidence type="ECO:0000256" key="6">
    <source>
        <dbReference type="ARBA" id="ARBA00022748"/>
    </source>
</evidence>
<dbReference type="InterPro" id="IPR002541">
    <property type="entry name" value="Cyt_c_assembly"/>
</dbReference>
<feature type="region of interest" description="Disordered" evidence="10">
    <location>
        <begin position="758"/>
        <end position="780"/>
    </location>
</feature>
<accession>A0A0P9DMR0</accession>
<dbReference type="PANTHER" id="PTHR43653:SF1">
    <property type="entry name" value="CYTOCHROME C-TYPE BIOGENESIS PROTEIN CCMF"/>
    <property type="match status" value="1"/>
</dbReference>
<feature type="transmembrane region" description="Helical" evidence="11">
    <location>
        <begin position="38"/>
        <end position="59"/>
    </location>
</feature>
<feature type="transmembrane region" description="Helical" evidence="11">
    <location>
        <begin position="202"/>
        <end position="222"/>
    </location>
</feature>
<dbReference type="Pfam" id="PF16327">
    <property type="entry name" value="CcmF_C"/>
    <property type="match status" value="1"/>
</dbReference>
<protein>
    <recommendedName>
        <fullName evidence="16">Cytochrome C biogenesis protein</fullName>
    </recommendedName>
</protein>
<evidence type="ECO:0000256" key="5">
    <source>
        <dbReference type="ARBA" id="ARBA00022692"/>
    </source>
</evidence>
<keyword evidence="8 11" id="KW-0472">Membrane</keyword>
<feature type="transmembrane region" description="Helical" evidence="11">
    <location>
        <begin position="389"/>
        <end position="409"/>
    </location>
</feature>
<evidence type="ECO:0000256" key="8">
    <source>
        <dbReference type="ARBA" id="ARBA00023136"/>
    </source>
</evidence>
<keyword evidence="15" id="KW-1185">Reference proteome</keyword>
<keyword evidence="5 11" id="KW-0812">Transmembrane</keyword>
<dbReference type="GO" id="GO:0020037">
    <property type="term" value="F:heme binding"/>
    <property type="evidence" value="ECO:0007669"/>
    <property type="project" value="InterPro"/>
</dbReference>
<feature type="domain" description="Cytochrome c assembly protein" evidence="12">
    <location>
        <begin position="86"/>
        <end position="288"/>
    </location>
</feature>
<dbReference type="PRINTS" id="PR01410">
    <property type="entry name" value="CCBIOGENESIS"/>
</dbReference>
<feature type="transmembrane region" description="Helical" evidence="11">
    <location>
        <begin position="718"/>
        <end position="735"/>
    </location>
</feature>
<feature type="transmembrane region" description="Helical" evidence="11">
    <location>
        <begin position="346"/>
        <end position="369"/>
    </location>
</feature>
<evidence type="ECO:0000256" key="11">
    <source>
        <dbReference type="SAM" id="Phobius"/>
    </source>
</evidence>
<evidence type="ECO:0000256" key="10">
    <source>
        <dbReference type="SAM" id="MobiDB-lite"/>
    </source>
</evidence>
<feature type="transmembrane region" description="Helical" evidence="11">
    <location>
        <begin position="242"/>
        <end position="260"/>
    </location>
</feature>
<keyword evidence="7 11" id="KW-1133">Transmembrane helix</keyword>
<keyword evidence="4" id="KW-0997">Cell inner membrane</keyword>
<feature type="transmembrane region" description="Helical" evidence="11">
    <location>
        <begin position="448"/>
        <end position="467"/>
    </location>
</feature>
<evidence type="ECO:0008006" key="16">
    <source>
        <dbReference type="Google" id="ProtNLM"/>
    </source>
</evidence>
<dbReference type="InterPro" id="IPR003568">
    <property type="entry name" value="Cyt_c_biogenesis_CcmF"/>
</dbReference>
<feature type="transmembrane region" description="Helical" evidence="11">
    <location>
        <begin position="421"/>
        <end position="442"/>
    </location>
</feature>
<proteinExistence type="inferred from homology"/>
<feature type="transmembrane region" description="Helical" evidence="11">
    <location>
        <begin position="119"/>
        <end position="138"/>
    </location>
</feature>
<keyword evidence="6" id="KW-0201">Cytochrome c-type biogenesis</keyword>
<evidence type="ECO:0000256" key="2">
    <source>
        <dbReference type="ARBA" id="ARBA00009186"/>
    </source>
</evidence>
<feature type="domain" description="Cytochrome c-type biogenesis protein CcmF C-terminal" evidence="13">
    <location>
        <begin position="308"/>
        <end position="580"/>
    </location>
</feature>
<dbReference type="EMBL" id="LJCR01000021">
    <property type="protein sequence ID" value="KPV54707.1"/>
    <property type="molecule type" value="Genomic_DNA"/>
</dbReference>
<evidence type="ECO:0000313" key="15">
    <source>
        <dbReference type="Proteomes" id="UP000050509"/>
    </source>
</evidence>
<dbReference type="InterPro" id="IPR003567">
    <property type="entry name" value="Cyt_c_biogenesis"/>
</dbReference>
<evidence type="ECO:0000259" key="12">
    <source>
        <dbReference type="Pfam" id="PF01578"/>
    </source>
</evidence>
<dbReference type="Pfam" id="PF01578">
    <property type="entry name" value="Cytochrom_C_asm"/>
    <property type="match status" value="1"/>
</dbReference>
<dbReference type="GO" id="GO:0015232">
    <property type="term" value="F:heme transmembrane transporter activity"/>
    <property type="evidence" value="ECO:0007669"/>
    <property type="project" value="InterPro"/>
</dbReference>
<feature type="transmembrane region" description="Helical" evidence="11">
    <location>
        <begin position="79"/>
        <end position="107"/>
    </location>
</feature>
<organism evidence="14 15">
    <name type="scientific">Kouleothrix aurantiaca</name>
    <dbReference type="NCBI Taxonomy" id="186479"/>
    <lineage>
        <taxon>Bacteria</taxon>
        <taxon>Bacillati</taxon>
        <taxon>Chloroflexota</taxon>
        <taxon>Chloroflexia</taxon>
        <taxon>Chloroflexales</taxon>
        <taxon>Roseiflexineae</taxon>
        <taxon>Roseiflexaceae</taxon>
        <taxon>Kouleothrix</taxon>
    </lineage>
</organism>
<dbReference type="Proteomes" id="UP000050509">
    <property type="component" value="Unassembled WGS sequence"/>
</dbReference>
<evidence type="ECO:0000256" key="1">
    <source>
        <dbReference type="ARBA" id="ARBA00004429"/>
    </source>
</evidence>
<reference evidence="14 15" key="1">
    <citation type="submission" date="2015-09" db="EMBL/GenBank/DDBJ databases">
        <title>Draft genome sequence of Kouleothrix aurantiaca JCM 19913.</title>
        <authorList>
            <person name="Hemp J."/>
        </authorList>
    </citation>
    <scope>NUCLEOTIDE SEQUENCE [LARGE SCALE GENOMIC DNA]</scope>
    <source>
        <strain evidence="14 15">COM-B</strain>
    </source>
</reference>
<dbReference type="PANTHER" id="PTHR43653">
    <property type="entry name" value="CYTOCHROME C ASSEMBLY PROTEIN-RELATED"/>
    <property type="match status" value="1"/>
</dbReference>